<gene>
    <name evidence="2" type="ORF">EYH02_04230</name>
</gene>
<reference evidence="2" key="1">
    <citation type="journal article" date="2020" name="ISME J.">
        <title>Gammaproteobacteria mediating utilization of methyl-, sulfur- and petroleum organic compounds in deep ocean hydrothermal plumes.</title>
        <authorList>
            <person name="Zhou Z."/>
            <person name="Liu Y."/>
            <person name="Pan J."/>
            <person name="Cron B.R."/>
            <person name="Toner B.M."/>
            <person name="Anantharaman K."/>
            <person name="Breier J.A."/>
            <person name="Dick G.J."/>
            <person name="Li M."/>
        </authorList>
    </citation>
    <scope>NUCLEOTIDE SEQUENCE</scope>
    <source>
        <strain evidence="2">SZUA-1435</strain>
    </source>
</reference>
<evidence type="ECO:0000313" key="3">
    <source>
        <dbReference type="Proteomes" id="UP000605805"/>
    </source>
</evidence>
<proteinExistence type="predicted"/>
<keyword evidence="1" id="KW-0472">Membrane</keyword>
<dbReference type="AlphaFoldDB" id="A0A832YY07"/>
<comment type="caution">
    <text evidence="2">The sequence shown here is derived from an EMBL/GenBank/DDBJ whole genome shotgun (WGS) entry which is preliminary data.</text>
</comment>
<dbReference type="EMBL" id="DQTV01000076">
    <property type="protein sequence ID" value="HIP57258.1"/>
    <property type="molecule type" value="Genomic_DNA"/>
</dbReference>
<feature type="transmembrane region" description="Helical" evidence="1">
    <location>
        <begin position="58"/>
        <end position="78"/>
    </location>
</feature>
<evidence type="ECO:0000313" key="2">
    <source>
        <dbReference type="EMBL" id="HIP57258.1"/>
    </source>
</evidence>
<evidence type="ECO:0000256" key="1">
    <source>
        <dbReference type="SAM" id="Phobius"/>
    </source>
</evidence>
<name>A0A832YY07_9CREN</name>
<sequence>MLLYIAMLIGIVLAIMGAIFIERRGYTEGEEVKLREITYASPSIKIVTVIIRECTNTIAFVIVLTVLITSSLIASLSVNSELLTTVVNLETTPFYSIIAIANDIESVEYMKTTLSSGIIVVQVFKYVDVFIEENNKSYHMLPMLILCRAPSNLPNNLITLCNAVAHGRSVIDRHYHAHTSILIKGIRFRVQSMDLRWITNVEILPGQYIAHTLGVIGSSVIHVKDPKILVILPLDIELLKAICDDYCDLRAIMLDTDKRDIGMVKSMISKFSIVGYTRDRELILMSGIAIPSLQSLVSIVISIITSVLISVAASSGLIEKLRSLSLALMTQGVTSTILRVSLGMGFFTILTLFGLILTMFYTMFMTEIQALAGLVTYFVSSTTLSSVLSYRAMKMKRMAIVNAYPEGVFHTFEGVLEIEKLSNCIKSMFVDDEFFVLNEFERLEVSGNRFLMRIELMYRHAMAVLVSIEIEINRRDSVWIFKLSPEVWSFEEIEKYRIETIAALALSKASGGLRLCLES</sequence>
<accession>A0A832YY07</accession>
<keyword evidence="1" id="KW-1133">Transmembrane helix</keyword>
<protein>
    <submittedName>
        <fullName evidence="2">Uncharacterized protein</fullName>
    </submittedName>
</protein>
<feature type="transmembrane region" description="Helical" evidence="1">
    <location>
        <begin position="6"/>
        <end position="26"/>
    </location>
</feature>
<feature type="transmembrane region" description="Helical" evidence="1">
    <location>
        <begin position="338"/>
        <end position="364"/>
    </location>
</feature>
<feature type="transmembrane region" description="Helical" evidence="1">
    <location>
        <begin position="370"/>
        <end position="390"/>
    </location>
</feature>
<dbReference type="Proteomes" id="UP000605805">
    <property type="component" value="Unassembled WGS sequence"/>
</dbReference>
<keyword evidence="1" id="KW-0812">Transmembrane</keyword>
<feature type="transmembrane region" description="Helical" evidence="1">
    <location>
        <begin position="296"/>
        <end position="318"/>
    </location>
</feature>
<organism evidence="2 3">
    <name type="scientific">Ignisphaera aggregans</name>
    <dbReference type="NCBI Taxonomy" id="334771"/>
    <lineage>
        <taxon>Archaea</taxon>
        <taxon>Thermoproteota</taxon>
        <taxon>Thermoprotei</taxon>
        <taxon>Desulfurococcales</taxon>
        <taxon>Desulfurococcaceae</taxon>
        <taxon>Ignisphaera</taxon>
    </lineage>
</organism>